<comment type="subcellular location">
    <subcellularLocation>
        <location evidence="1">Cell envelope</location>
    </subcellularLocation>
</comment>
<keyword evidence="4 6" id="KW-0732">Signal</keyword>
<sequence>MKKTAALTCIAACGVSLLTGCSSTSAKTEPAEKQGAAQTENSDTQKGGGAPVEITFTVWDYGTTDYWKVLVEAFEKENPDIKVKVTDIGGTDYDTKIPVLLSSGDTSDVITIKSMPIYTSLVEKNQLMPLDDMVEKSGLDMAPYYGSDEGIKIGNQLYGLPFRNDYYLLYYNKTLFDKAGVDYPSNDMTWDEYRELAKKLTSGEGNDKVYGSHLHTWPGSLYRWGMDKDHAMDKGDYQFLKPVYELFLGIQNEDKTAMDYGTLKTGNVHYSGPFYKEQVAMEPMGTWFANLIINAKNKGETSVEWGAAKAPHFEGQDPNIAISNPTPIAINKNAAHPEEAWRFIQFMCSEPGADLLASLGTLPAYQNEKTINTLVNVEGMPEGFKEAITVDSFVLECQMIPQAGAVDKIISEEHDLIMLGAETIDDGLDNMAKRIQKLLNK</sequence>
<feature type="compositionally biased region" description="Polar residues" evidence="5">
    <location>
        <begin position="36"/>
        <end position="45"/>
    </location>
</feature>
<evidence type="ECO:0000313" key="7">
    <source>
        <dbReference type="EMBL" id="KEZ91642.1"/>
    </source>
</evidence>
<evidence type="ECO:0008006" key="9">
    <source>
        <dbReference type="Google" id="ProtNLM"/>
    </source>
</evidence>
<gene>
    <name evidence="7" type="ORF">IO98_00200</name>
</gene>
<dbReference type="InterPro" id="IPR050490">
    <property type="entry name" value="Bact_solute-bd_prot1"/>
</dbReference>
<dbReference type="Gene3D" id="3.40.190.10">
    <property type="entry name" value="Periplasmic binding protein-like II"/>
    <property type="match status" value="1"/>
</dbReference>
<proteinExistence type="inferred from homology"/>
<dbReference type="PROSITE" id="PS51257">
    <property type="entry name" value="PROKAR_LIPOPROTEIN"/>
    <property type="match status" value="1"/>
</dbReference>
<dbReference type="GO" id="GO:0030313">
    <property type="term" value="C:cell envelope"/>
    <property type="evidence" value="ECO:0007669"/>
    <property type="project" value="UniProtKB-SubCell"/>
</dbReference>
<evidence type="ECO:0000256" key="1">
    <source>
        <dbReference type="ARBA" id="ARBA00004196"/>
    </source>
</evidence>
<evidence type="ECO:0000256" key="4">
    <source>
        <dbReference type="ARBA" id="ARBA00022729"/>
    </source>
</evidence>
<comment type="caution">
    <text evidence="7">The sequence shown here is derived from an EMBL/GenBank/DDBJ whole genome shotgun (WGS) entry which is preliminary data.</text>
</comment>
<comment type="similarity">
    <text evidence="2">Belongs to the bacterial solute-binding protein 1 family.</text>
</comment>
<dbReference type="AlphaFoldDB" id="A0A084JRQ8"/>
<evidence type="ECO:0000256" key="3">
    <source>
        <dbReference type="ARBA" id="ARBA00022448"/>
    </source>
</evidence>
<dbReference type="EMBL" id="JPME01000002">
    <property type="protein sequence ID" value="KEZ91642.1"/>
    <property type="molecule type" value="Genomic_DNA"/>
</dbReference>
<feature type="region of interest" description="Disordered" evidence="5">
    <location>
        <begin position="28"/>
        <end position="49"/>
    </location>
</feature>
<feature type="chain" id="PRO_5001777411" description="ABC transporter substrate-binding protein" evidence="6">
    <location>
        <begin position="27"/>
        <end position="441"/>
    </location>
</feature>
<dbReference type="SUPFAM" id="SSF53850">
    <property type="entry name" value="Periplasmic binding protein-like II"/>
    <property type="match status" value="1"/>
</dbReference>
<evidence type="ECO:0000256" key="2">
    <source>
        <dbReference type="ARBA" id="ARBA00008520"/>
    </source>
</evidence>
<keyword evidence="8" id="KW-1185">Reference proteome</keyword>
<dbReference type="Pfam" id="PF01547">
    <property type="entry name" value="SBP_bac_1"/>
    <property type="match status" value="1"/>
</dbReference>
<keyword evidence="3" id="KW-0813">Transport</keyword>
<reference evidence="7 8" key="1">
    <citation type="submission" date="2014-07" db="EMBL/GenBank/DDBJ databases">
        <title>Draft genome of Clostridium celerecrescens 152B isolated from sediments associated with methane hydrate from Krishna Godavari basin.</title>
        <authorList>
            <person name="Honkalas V.S."/>
            <person name="Dabir A.P."/>
            <person name="Arora P."/>
            <person name="Dhakephalkar P.K."/>
        </authorList>
    </citation>
    <scope>NUCLEOTIDE SEQUENCE [LARGE SCALE GENOMIC DNA]</scope>
    <source>
        <strain evidence="7 8">152B</strain>
    </source>
</reference>
<dbReference type="STRING" id="29354.IO98_00200"/>
<evidence type="ECO:0000256" key="6">
    <source>
        <dbReference type="SAM" id="SignalP"/>
    </source>
</evidence>
<accession>A0A084JRQ8</accession>
<dbReference type="InterPro" id="IPR006059">
    <property type="entry name" value="SBP"/>
</dbReference>
<dbReference type="Proteomes" id="UP000028525">
    <property type="component" value="Unassembled WGS sequence"/>
</dbReference>
<evidence type="ECO:0000313" key="8">
    <source>
        <dbReference type="Proteomes" id="UP000028525"/>
    </source>
</evidence>
<dbReference type="PANTHER" id="PTHR43649:SF31">
    <property type="entry name" value="SN-GLYCEROL-3-PHOSPHATE-BINDING PERIPLASMIC PROTEIN UGPB"/>
    <property type="match status" value="1"/>
</dbReference>
<protein>
    <recommendedName>
        <fullName evidence="9">ABC transporter substrate-binding protein</fullName>
    </recommendedName>
</protein>
<evidence type="ECO:0000256" key="5">
    <source>
        <dbReference type="SAM" id="MobiDB-lite"/>
    </source>
</evidence>
<dbReference type="CDD" id="cd13585">
    <property type="entry name" value="PBP2_TMBP_like"/>
    <property type="match status" value="1"/>
</dbReference>
<organism evidence="7 8">
    <name type="scientific">Lacrimispora celerecrescens</name>
    <dbReference type="NCBI Taxonomy" id="29354"/>
    <lineage>
        <taxon>Bacteria</taxon>
        <taxon>Bacillati</taxon>
        <taxon>Bacillota</taxon>
        <taxon>Clostridia</taxon>
        <taxon>Lachnospirales</taxon>
        <taxon>Lachnospiraceae</taxon>
        <taxon>Lacrimispora</taxon>
    </lineage>
</organism>
<dbReference type="PANTHER" id="PTHR43649">
    <property type="entry name" value="ARABINOSE-BINDING PROTEIN-RELATED"/>
    <property type="match status" value="1"/>
</dbReference>
<name>A0A084JRQ8_9FIRM</name>
<feature type="signal peptide" evidence="6">
    <location>
        <begin position="1"/>
        <end position="26"/>
    </location>
</feature>